<proteinExistence type="predicted"/>
<accession>A0A9D5K9D3</accession>
<evidence type="ECO:0000313" key="1">
    <source>
        <dbReference type="EMBL" id="MBD3364878.1"/>
    </source>
</evidence>
<gene>
    <name evidence="1" type="ORF">GF359_06650</name>
</gene>
<sequence length="315" mass="34699">MNKRIMVCFWFVFLPLTTHSQSLMRGDEIIRVPDPDMVQIITTTDGADYIGRVSEIKGGDVTFELVEPDADTVLALEEIEAIREVSAADIRNGKYWFPNPNASRIVIAQTGRTIPARHGYIADFEILLPLAAYGITNNLSIAAGGTIINRLTSYTSFAAFWILPKVGFDIGNKMAIAGGGGWIHALGVEEDFQDVGFLYGALTLGEPDACLTFGTGYGFSRSRHFQAGQGYRHDIELPDVPGLLLGGEYRLSRQFSILSENYLIHDGEEFQPIMGYGVRAFGEKYSADIILYNVFGYSGLPAFPGIPFIGIVWNF</sequence>
<comment type="caution">
    <text evidence="1">The sequence shown here is derived from an EMBL/GenBank/DDBJ whole genome shotgun (WGS) entry which is preliminary data.</text>
</comment>
<name>A0A9D5K9D3_UNCW3</name>
<protein>
    <submittedName>
        <fullName evidence="1">Uncharacterized protein</fullName>
    </submittedName>
</protein>
<dbReference type="EMBL" id="WJKJ01000225">
    <property type="protein sequence ID" value="MBD3364878.1"/>
    <property type="molecule type" value="Genomic_DNA"/>
</dbReference>
<dbReference type="AlphaFoldDB" id="A0A9D5K9D3"/>
<organism evidence="1 2">
    <name type="scientific">candidate division WOR-3 bacterium</name>
    <dbReference type="NCBI Taxonomy" id="2052148"/>
    <lineage>
        <taxon>Bacteria</taxon>
        <taxon>Bacteria division WOR-3</taxon>
    </lineage>
</organism>
<reference evidence="1" key="1">
    <citation type="submission" date="2019-11" db="EMBL/GenBank/DDBJ databases">
        <title>Microbial mats filling the niche in hypersaline microbial mats.</title>
        <authorList>
            <person name="Wong H.L."/>
            <person name="Macleod F.I."/>
            <person name="White R.A. III"/>
            <person name="Burns B.P."/>
        </authorList>
    </citation>
    <scope>NUCLEOTIDE SEQUENCE</scope>
    <source>
        <strain evidence="1">Bin_327</strain>
    </source>
</reference>
<evidence type="ECO:0000313" key="2">
    <source>
        <dbReference type="Proteomes" id="UP000630660"/>
    </source>
</evidence>
<dbReference type="Proteomes" id="UP000630660">
    <property type="component" value="Unassembled WGS sequence"/>
</dbReference>